<gene>
    <name evidence="5" type="ORF">MGWOODY_XGa2449</name>
</gene>
<protein>
    <submittedName>
        <fullName evidence="5">Carbon monoxide dehydrogenase medium chain</fullName>
        <ecNumber evidence="5">1.2.99.2</ecNumber>
    </submittedName>
</protein>
<dbReference type="GO" id="GO:0016491">
    <property type="term" value="F:oxidoreductase activity"/>
    <property type="evidence" value="ECO:0007669"/>
    <property type="project" value="UniProtKB-KW"/>
</dbReference>
<evidence type="ECO:0000256" key="1">
    <source>
        <dbReference type="ARBA" id="ARBA00022630"/>
    </source>
</evidence>
<keyword evidence="3 5" id="KW-0560">Oxidoreductase</keyword>
<dbReference type="EC" id="1.2.99.2" evidence="5"/>
<evidence type="ECO:0000256" key="3">
    <source>
        <dbReference type="ARBA" id="ARBA00023002"/>
    </source>
</evidence>
<dbReference type="EMBL" id="CZRL01000004">
    <property type="protein sequence ID" value="CUS49720.1"/>
    <property type="molecule type" value="Genomic_DNA"/>
</dbReference>
<evidence type="ECO:0000259" key="4">
    <source>
        <dbReference type="SMART" id="SM01092"/>
    </source>
</evidence>
<name>A0A160TPP1_9ZZZZ</name>
<evidence type="ECO:0000256" key="2">
    <source>
        <dbReference type="ARBA" id="ARBA00022827"/>
    </source>
</evidence>
<sequence length="148" mass="16814">MVAQGPNGERRIVATEFFQDLFETALTDNELLTAIEIPMANENQRFGFRELARRHGDYAMVGLCASSDWSSDNLTELRLAYFNVGPRPVLAEQTASDICRIWPQVRNEMSLDRLESELDPADDLNASSAMRVHLAKVLTRRVIEEWLS</sequence>
<proteinExistence type="predicted"/>
<dbReference type="InterPro" id="IPR036683">
    <property type="entry name" value="CO_DH_flav_C_dom_sf"/>
</dbReference>
<dbReference type="PANTHER" id="PTHR42659">
    <property type="entry name" value="XANTHINE DEHYDROGENASE SUBUNIT C-RELATED"/>
    <property type="match status" value="1"/>
</dbReference>
<dbReference type="SMART" id="SM01092">
    <property type="entry name" value="CO_deh_flav_C"/>
    <property type="match status" value="1"/>
</dbReference>
<dbReference type="AlphaFoldDB" id="A0A160TPP1"/>
<reference evidence="5" key="1">
    <citation type="submission" date="2015-10" db="EMBL/GenBank/DDBJ databases">
        <authorList>
            <person name="Gilbert D.G."/>
        </authorList>
    </citation>
    <scope>NUCLEOTIDE SEQUENCE</scope>
</reference>
<dbReference type="InterPro" id="IPR016169">
    <property type="entry name" value="FAD-bd_PCMH_sub2"/>
</dbReference>
<dbReference type="SUPFAM" id="SSF55447">
    <property type="entry name" value="CO dehydrogenase flavoprotein C-terminal domain-like"/>
    <property type="match status" value="1"/>
</dbReference>
<dbReference type="InterPro" id="IPR005107">
    <property type="entry name" value="CO_DH_flav_C"/>
</dbReference>
<feature type="domain" description="CO dehydrogenase flavoprotein C-terminal" evidence="4">
    <location>
        <begin position="46"/>
        <end position="146"/>
    </location>
</feature>
<accession>A0A160TPP1</accession>
<organism evidence="5">
    <name type="scientific">hydrothermal vent metagenome</name>
    <dbReference type="NCBI Taxonomy" id="652676"/>
    <lineage>
        <taxon>unclassified sequences</taxon>
        <taxon>metagenomes</taxon>
        <taxon>ecological metagenomes</taxon>
    </lineage>
</organism>
<keyword evidence="1" id="KW-0285">Flavoprotein</keyword>
<dbReference type="Pfam" id="PF03450">
    <property type="entry name" value="CO_deh_flav_C"/>
    <property type="match status" value="1"/>
</dbReference>
<dbReference type="PANTHER" id="PTHR42659:SF2">
    <property type="entry name" value="XANTHINE DEHYDROGENASE SUBUNIT C-RELATED"/>
    <property type="match status" value="1"/>
</dbReference>
<dbReference type="InterPro" id="IPR051312">
    <property type="entry name" value="Diverse_Substr_Oxidored"/>
</dbReference>
<dbReference type="GO" id="GO:0050660">
    <property type="term" value="F:flavin adenine dinucleotide binding"/>
    <property type="evidence" value="ECO:0007669"/>
    <property type="project" value="InterPro"/>
</dbReference>
<dbReference type="Gene3D" id="3.30.465.10">
    <property type="match status" value="1"/>
</dbReference>
<dbReference type="Gene3D" id="3.30.390.50">
    <property type="entry name" value="CO dehydrogenase flavoprotein, C-terminal domain"/>
    <property type="match status" value="1"/>
</dbReference>
<dbReference type="SUPFAM" id="SSF56176">
    <property type="entry name" value="FAD-binding/transporter-associated domain-like"/>
    <property type="match status" value="1"/>
</dbReference>
<dbReference type="InterPro" id="IPR036318">
    <property type="entry name" value="FAD-bd_PCMH-like_sf"/>
</dbReference>
<evidence type="ECO:0000313" key="5">
    <source>
        <dbReference type="EMBL" id="CUS49720.1"/>
    </source>
</evidence>
<keyword evidence="2" id="KW-0274">FAD</keyword>